<reference evidence="11" key="1">
    <citation type="journal article" date="2012" name="G3 (Bethesda)">
        <title>Pichia sorbitophila, an interspecies yeast hybrid reveals early steps of genome resolution following polyploidization.</title>
        <authorList>
            <person name="Leh Louis V."/>
            <person name="Despons L."/>
            <person name="Friedrich A."/>
            <person name="Martin T."/>
            <person name="Durrens P."/>
            <person name="Casaregola S."/>
            <person name="Neuveglise C."/>
            <person name="Fairhead C."/>
            <person name="Marck C."/>
            <person name="Cruz J.A."/>
            <person name="Straub M.L."/>
            <person name="Kugler V."/>
            <person name="Sacerdot C."/>
            <person name="Uzunov Z."/>
            <person name="Thierry A."/>
            <person name="Weiss S."/>
            <person name="Bleykasten C."/>
            <person name="De Montigny J."/>
            <person name="Jacques N."/>
            <person name="Jung P."/>
            <person name="Lemaire M."/>
            <person name="Mallet S."/>
            <person name="Morel G."/>
            <person name="Richard G.F."/>
            <person name="Sarkar A."/>
            <person name="Savel G."/>
            <person name="Schacherer J."/>
            <person name="Seret M.L."/>
            <person name="Talla E."/>
            <person name="Samson G."/>
            <person name="Jubin C."/>
            <person name="Poulain J."/>
            <person name="Vacherie B."/>
            <person name="Barbe V."/>
            <person name="Pelletier E."/>
            <person name="Sherman D.J."/>
            <person name="Westhof E."/>
            <person name="Weissenbach J."/>
            <person name="Baret P.V."/>
            <person name="Wincker P."/>
            <person name="Gaillardin C."/>
            <person name="Dujon B."/>
            <person name="Souciet J.L."/>
        </authorList>
    </citation>
    <scope>NUCLEOTIDE SEQUENCE [LARGE SCALE GENOMIC DNA]</scope>
    <source>
        <strain evidence="11">CBS 270.75 / DBVPG 7215 / KCTC 17166 / NRRL Y-17582</strain>
    </source>
</reference>
<protein>
    <recommendedName>
        <fullName evidence="9">Zn(2)-C6 fungal-type domain-containing protein</fullName>
    </recommendedName>
</protein>
<dbReference type="KEGG" id="erc:Ecym_7203"/>
<dbReference type="SMART" id="SM00066">
    <property type="entry name" value="GAL4"/>
    <property type="match status" value="1"/>
</dbReference>
<dbReference type="PANTHER" id="PTHR31845:SF21">
    <property type="entry name" value="REGULATORY PROTEIN LEU3"/>
    <property type="match status" value="1"/>
</dbReference>
<evidence type="ECO:0000256" key="4">
    <source>
        <dbReference type="ARBA" id="ARBA00023015"/>
    </source>
</evidence>
<evidence type="ECO:0000256" key="6">
    <source>
        <dbReference type="ARBA" id="ARBA00023163"/>
    </source>
</evidence>
<dbReference type="Proteomes" id="UP000006790">
    <property type="component" value="Chromosome 7"/>
</dbReference>
<evidence type="ECO:0000313" key="10">
    <source>
        <dbReference type="EMBL" id="AET41051.1"/>
    </source>
</evidence>
<dbReference type="GO" id="GO:0008270">
    <property type="term" value="F:zinc ion binding"/>
    <property type="evidence" value="ECO:0007669"/>
    <property type="project" value="InterPro"/>
</dbReference>
<dbReference type="GO" id="GO:0001228">
    <property type="term" value="F:DNA-binding transcription activator activity, RNA polymerase II-specific"/>
    <property type="evidence" value="ECO:0007669"/>
    <property type="project" value="EnsemblFungi"/>
</dbReference>
<dbReference type="CDD" id="cd00067">
    <property type="entry name" value="GAL4"/>
    <property type="match status" value="1"/>
</dbReference>
<comment type="subcellular location">
    <subcellularLocation>
        <location evidence="1">Nucleus</location>
    </subcellularLocation>
</comment>
<dbReference type="Gene3D" id="4.10.240.10">
    <property type="entry name" value="Zn(2)-C6 fungal-type DNA-binding domain"/>
    <property type="match status" value="1"/>
</dbReference>
<dbReference type="GO" id="GO:0001227">
    <property type="term" value="F:DNA-binding transcription repressor activity, RNA polymerase II-specific"/>
    <property type="evidence" value="ECO:0007669"/>
    <property type="project" value="EnsemblFungi"/>
</dbReference>
<keyword evidence="4" id="KW-0805">Transcription regulation</keyword>
<sequence>MHSELHSQDEKSTAPSIDGEMYVRSSSDERKQKRKKFACVECRQQKSKCDAHDRAPEPCTRCFKKNVPCVLQRDFRRTYKRARNEVIERRFKELTKSLTNLGAEEILKKIEEEQQVLLNNRNFTKDKVKKLRELGTLDLEEPSIHMSKASRNEFNEFQPFTPPCESVFLTKEQLKCAPKRLGDVSMSSADISELFQEFATKYHQFLPVVDISKGPERIYKLCPCLFWVIILISLRRKVRSMALMKKLSSMVKSIIAEICTSPIIRYSPSETDEPILNAASVYSAQALLLYTYWPPITSSLSADTSWNTVGFAMLQSIQIGLNSTQYSTEYANANSKVINERIQTWVCCNIVSQTIASAFGFQSFSSYDFAVISALNNNININPNVLLSPCLKEMAQIAHFEYQITNTMNCNPLSPTGMVNSDEKLPLLHVLDKQLTALEFKLQSDHLDDIRKFMLLLTKVHLFSYYFTTISSDSQLSNLSFSDITIRGVELDFISKRGLVRAYNSAVALLEHAESIGKSQPSLIKYFPSVFVLSIWQSACVISKLAKSSLEDALDIKSGELAYQAAILLSLDASVVKHDMAYRSSGIMRSLWSMFSNMYDDWKLKRDANNGILPQDFNLGIAIKTRMSVSVFFDCLFVLRQKCGMAKLGRELKRKLTDYEGEDGDIEDNDTGKAVNIGLTREKNPEENARKIIETIPLDPEPFNVLQNSETDTVSPNETNASRSLSLKTILNANSPEKQPRHQSVPVFRISKSSDSTPATVLEMNENVDYGTVHVQKLQSNDFLQNFMSSEKANNVYDAISSLNQNNVQFPDTESNKSSNNVEHPLYADQSTYNSDGPNTLSNFQRDSPQLLDNWDNRESWESDVVFKDVDLLMAEFAFNPSVL</sequence>
<dbReference type="InterPro" id="IPR051089">
    <property type="entry name" value="prtT"/>
</dbReference>
<dbReference type="AlphaFoldDB" id="G8JW36"/>
<dbReference type="SUPFAM" id="SSF57701">
    <property type="entry name" value="Zn2/Cys6 DNA-binding domain"/>
    <property type="match status" value="1"/>
</dbReference>
<dbReference type="InParanoid" id="G8JW36"/>
<dbReference type="FunCoup" id="G8JW36">
    <property type="interactions" value="467"/>
</dbReference>
<keyword evidence="3" id="KW-0862">Zinc</keyword>
<accession>G8JW36</accession>
<dbReference type="CDD" id="cd12148">
    <property type="entry name" value="fungal_TF_MHR"/>
    <property type="match status" value="1"/>
</dbReference>
<evidence type="ECO:0000256" key="3">
    <source>
        <dbReference type="ARBA" id="ARBA00022833"/>
    </source>
</evidence>
<keyword evidence="2" id="KW-0479">Metal-binding</keyword>
<feature type="region of interest" description="Disordered" evidence="8">
    <location>
        <begin position="1"/>
        <end position="35"/>
    </location>
</feature>
<dbReference type="Pfam" id="PF00172">
    <property type="entry name" value="Zn_clus"/>
    <property type="match status" value="1"/>
</dbReference>
<evidence type="ECO:0000256" key="5">
    <source>
        <dbReference type="ARBA" id="ARBA00023125"/>
    </source>
</evidence>
<evidence type="ECO:0000313" key="11">
    <source>
        <dbReference type="Proteomes" id="UP000006790"/>
    </source>
</evidence>
<dbReference type="GO" id="GO:2001278">
    <property type="term" value="P:positive regulation of L-leucine biosynthetic process"/>
    <property type="evidence" value="ECO:0007669"/>
    <property type="project" value="EnsemblFungi"/>
</dbReference>
<keyword evidence="6" id="KW-0804">Transcription</keyword>
<name>G8JW36_ERECY</name>
<dbReference type="PROSITE" id="PS00463">
    <property type="entry name" value="ZN2_CY6_FUNGAL_1"/>
    <property type="match status" value="1"/>
</dbReference>
<dbReference type="InterPro" id="IPR001138">
    <property type="entry name" value="Zn2Cys6_DnaBD"/>
</dbReference>
<evidence type="ECO:0000256" key="2">
    <source>
        <dbReference type="ARBA" id="ARBA00022723"/>
    </source>
</evidence>
<evidence type="ECO:0000256" key="1">
    <source>
        <dbReference type="ARBA" id="ARBA00004123"/>
    </source>
</evidence>
<dbReference type="FunFam" id="4.10.240.10:FF:000003">
    <property type="entry name" value="C6 transcription factor (Leu3)"/>
    <property type="match status" value="1"/>
</dbReference>
<evidence type="ECO:0000256" key="7">
    <source>
        <dbReference type="ARBA" id="ARBA00023242"/>
    </source>
</evidence>
<feature type="domain" description="Zn(2)-C6 fungal-type" evidence="9">
    <location>
        <begin position="38"/>
        <end position="71"/>
    </location>
</feature>
<keyword evidence="7" id="KW-0539">Nucleus</keyword>
<keyword evidence="11" id="KW-1185">Reference proteome</keyword>
<dbReference type="GeneID" id="11469451"/>
<evidence type="ECO:0000259" key="9">
    <source>
        <dbReference type="PROSITE" id="PS50048"/>
    </source>
</evidence>
<feature type="compositionally biased region" description="Polar residues" evidence="8">
    <location>
        <begin position="807"/>
        <end position="822"/>
    </location>
</feature>
<dbReference type="RefSeq" id="XP_003647868.1">
    <property type="nucleotide sequence ID" value="XM_003647820.1"/>
</dbReference>
<feature type="compositionally biased region" description="Polar residues" evidence="8">
    <location>
        <begin position="829"/>
        <end position="848"/>
    </location>
</feature>
<organism evidence="10 11">
    <name type="scientific">Eremothecium cymbalariae (strain CBS 270.75 / DBVPG 7215 / KCTC 17166 / NRRL Y-17582)</name>
    <name type="common">Yeast</name>
    <dbReference type="NCBI Taxonomy" id="931890"/>
    <lineage>
        <taxon>Eukaryota</taxon>
        <taxon>Fungi</taxon>
        <taxon>Dikarya</taxon>
        <taxon>Ascomycota</taxon>
        <taxon>Saccharomycotina</taxon>
        <taxon>Saccharomycetes</taxon>
        <taxon>Saccharomycetales</taxon>
        <taxon>Saccharomycetaceae</taxon>
        <taxon>Eremothecium</taxon>
    </lineage>
</organism>
<dbReference type="HOGENOM" id="CLU_015609_0_0_1"/>
<dbReference type="PANTHER" id="PTHR31845">
    <property type="entry name" value="FINGER DOMAIN PROTEIN, PUTATIVE-RELATED"/>
    <property type="match status" value="1"/>
</dbReference>
<dbReference type="eggNOG" id="ENOG502QPVP">
    <property type="taxonomic scope" value="Eukaryota"/>
</dbReference>
<dbReference type="GO" id="GO:0005634">
    <property type="term" value="C:nucleus"/>
    <property type="evidence" value="ECO:0007669"/>
    <property type="project" value="UniProtKB-SubCell"/>
</dbReference>
<dbReference type="OMA" id="MLWKDVD"/>
<evidence type="ECO:0000256" key="8">
    <source>
        <dbReference type="SAM" id="MobiDB-lite"/>
    </source>
</evidence>
<feature type="region of interest" description="Disordered" evidence="8">
    <location>
        <begin position="807"/>
        <end position="848"/>
    </location>
</feature>
<keyword evidence="5" id="KW-0238">DNA-binding</keyword>
<dbReference type="EMBL" id="CP002503">
    <property type="protein sequence ID" value="AET41051.1"/>
    <property type="molecule type" value="Genomic_DNA"/>
</dbReference>
<dbReference type="PROSITE" id="PS50048">
    <property type="entry name" value="ZN2_CY6_FUNGAL_2"/>
    <property type="match status" value="1"/>
</dbReference>
<dbReference type="OrthoDB" id="2341546at2759"/>
<dbReference type="GO" id="GO:0000976">
    <property type="term" value="F:transcription cis-regulatory region binding"/>
    <property type="evidence" value="ECO:0007669"/>
    <property type="project" value="TreeGrafter"/>
</dbReference>
<dbReference type="InterPro" id="IPR036864">
    <property type="entry name" value="Zn2-C6_fun-type_DNA-bd_sf"/>
</dbReference>
<dbReference type="STRING" id="931890.G8JW36"/>
<gene>
    <name evidence="10" type="ordered locus">Ecym_7203</name>
</gene>
<feature type="compositionally biased region" description="Basic and acidic residues" evidence="8">
    <location>
        <begin position="1"/>
        <end position="12"/>
    </location>
</feature>
<proteinExistence type="predicted"/>